<feature type="region of interest" description="Disordered" evidence="7">
    <location>
        <begin position="423"/>
        <end position="485"/>
    </location>
</feature>
<proteinExistence type="predicted"/>
<feature type="compositionally biased region" description="Low complexity" evidence="7">
    <location>
        <begin position="443"/>
        <end position="460"/>
    </location>
</feature>
<evidence type="ECO:0000256" key="4">
    <source>
        <dbReference type="ARBA" id="ARBA00022777"/>
    </source>
</evidence>
<feature type="region of interest" description="Disordered" evidence="7">
    <location>
        <begin position="257"/>
        <end position="308"/>
    </location>
</feature>
<dbReference type="GeneID" id="9615964"/>
<evidence type="ECO:0000256" key="5">
    <source>
        <dbReference type="ARBA" id="ARBA00022840"/>
    </source>
</evidence>
<reference evidence="8 9" key="1">
    <citation type="journal article" date="2010" name="Science">
        <title>Genomic analysis of organismal complexity in the multicellular green alga Volvox carteri.</title>
        <authorList>
            <person name="Prochnik S.E."/>
            <person name="Umen J."/>
            <person name="Nedelcu A.M."/>
            <person name="Hallmann A."/>
            <person name="Miller S.M."/>
            <person name="Nishii I."/>
            <person name="Ferris P."/>
            <person name="Kuo A."/>
            <person name="Mitros T."/>
            <person name="Fritz-Laylin L.K."/>
            <person name="Hellsten U."/>
            <person name="Chapman J."/>
            <person name="Simakov O."/>
            <person name="Rensing S.A."/>
            <person name="Terry A."/>
            <person name="Pangilinan J."/>
            <person name="Kapitonov V."/>
            <person name="Jurka J."/>
            <person name="Salamov A."/>
            <person name="Shapiro H."/>
            <person name="Schmutz J."/>
            <person name="Grimwood J."/>
            <person name="Lindquist E."/>
            <person name="Lucas S."/>
            <person name="Grigoriev I.V."/>
            <person name="Schmitt R."/>
            <person name="Kirk D."/>
            <person name="Rokhsar D.S."/>
        </authorList>
    </citation>
    <scope>NUCLEOTIDE SEQUENCE [LARGE SCALE GENOMIC DNA]</scope>
    <source>
        <strain evidence="9">f. Nagariensis / Eve</strain>
    </source>
</reference>
<comment type="catalytic activity">
    <reaction evidence="6">
        <text>1D-myo-inositol 1,3,4,5,6-pentakisphosphate + ATP = 1D-myo-inositol hexakisphosphate + ADP + H(+)</text>
        <dbReference type="Rhea" id="RHEA:20313"/>
        <dbReference type="ChEBI" id="CHEBI:15378"/>
        <dbReference type="ChEBI" id="CHEBI:30616"/>
        <dbReference type="ChEBI" id="CHEBI:57733"/>
        <dbReference type="ChEBI" id="CHEBI:58130"/>
        <dbReference type="ChEBI" id="CHEBI:456216"/>
        <dbReference type="EC" id="2.7.1.158"/>
    </reaction>
</comment>
<evidence type="ECO:0000256" key="1">
    <source>
        <dbReference type="ARBA" id="ARBA00012023"/>
    </source>
</evidence>
<dbReference type="Pfam" id="PF06090">
    <property type="entry name" value="Ins_P5_2-kin"/>
    <property type="match status" value="1"/>
</dbReference>
<dbReference type="FunCoup" id="D8TZU7">
    <property type="interactions" value="1262"/>
</dbReference>
<keyword evidence="5 6" id="KW-0067">ATP-binding</keyword>
<dbReference type="OrthoDB" id="272370at2759"/>
<dbReference type="InParanoid" id="D8TZU7"/>
<dbReference type="GO" id="GO:0035299">
    <property type="term" value="F:inositol-1,3,4,5,6-pentakisphosphate 2-kinase activity"/>
    <property type="evidence" value="ECO:0007669"/>
    <property type="project" value="UniProtKB-EC"/>
</dbReference>
<evidence type="ECO:0000256" key="3">
    <source>
        <dbReference type="ARBA" id="ARBA00022741"/>
    </source>
</evidence>
<organism evidence="9">
    <name type="scientific">Volvox carteri f. nagariensis</name>
    <dbReference type="NCBI Taxonomy" id="3068"/>
    <lineage>
        <taxon>Eukaryota</taxon>
        <taxon>Viridiplantae</taxon>
        <taxon>Chlorophyta</taxon>
        <taxon>core chlorophytes</taxon>
        <taxon>Chlorophyceae</taxon>
        <taxon>CS clade</taxon>
        <taxon>Chlamydomonadales</taxon>
        <taxon>Volvocaceae</taxon>
        <taxon>Volvox</taxon>
    </lineage>
</organism>
<dbReference type="GO" id="GO:0032958">
    <property type="term" value="P:inositol phosphate biosynthetic process"/>
    <property type="evidence" value="ECO:0007669"/>
    <property type="project" value="TreeGrafter"/>
</dbReference>
<dbReference type="PANTHER" id="PTHR14456:SF2">
    <property type="entry name" value="INOSITOL-PENTAKISPHOSPHATE 2-KINASE"/>
    <property type="match status" value="1"/>
</dbReference>
<accession>D8TZU7</accession>
<dbReference type="KEGG" id="vcn:VOLCADRAFT_105293"/>
<dbReference type="GO" id="GO:0005634">
    <property type="term" value="C:nucleus"/>
    <property type="evidence" value="ECO:0007669"/>
    <property type="project" value="TreeGrafter"/>
</dbReference>
<dbReference type="EC" id="2.7.1.158" evidence="1 6"/>
<evidence type="ECO:0000313" key="8">
    <source>
        <dbReference type="EMBL" id="EFJ46985.1"/>
    </source>
</evidence>
<name>D8TZU7_VOLCA</name>
<dbReference type="EMBL" id="GL378347">
    <property type="protein sequence ID" value="EFJ46985.1"/>
    <property type="molecule type" value="Genomic_DNA"/>
</dbReference>
<keyword evidence="4 6" id="KW-0418">Kinase</keyword>
<feature type="compositionally biased region" description="Polar residues" evidence="7">
    <location>
        <begin position="462"/>
        <end position="481"/>
    </location>
</feature>
<comment type="function">
    <text evidence="6">Phosphorylates Ins(1,3,4,5,6)P5 at position 2 to form Ins(1,2,3,4,5,6)P6 (InsP6 or phytate).</text>
</comment>
<dbReference type="InterPro" id="IPR043001">
    <property type="entry name" value="IP5_2-K_N_lobe"/>
</dbReference>
<dbReference type="Proteomes" id="UP000001058">
    <property type="component" value="Unassembled WGS sequence"/>
</dbReference>
<protein>
    <recommendedName>
        <fullName evidence="1 6">Inositol-pentakisphosphate 2-kinase</fullName>
        <ecNumber evidence="1 6">2.7.1.158</ecNumber>
    </recommendedName>
</protein>
<dbReference type="RefSeq" id="XP_002951880.1">
    <property type="nucleotide sequence ID" value="XM_002951834.1"/>
</dbReference>
<keyword evidence="2 6" id="KW-0808">Transferase</keyword>
<sequence length="583" mass="62149">MKCKWQLRGQGAANVVFGYCGDDPKLRGYVLRVRKPSAHVASDVDRILWDGILHSASDTYDIQYELEYVANIMAPLLGHEYVFPGVPTPLPLELREVLGSGAGSHLPALLLPDHTTFHSKAAPGYTAVGPAICLEIKPKWGLDPRRPHSTQATVVAAAAAVATTVATEVPAGCSGHPAGIHASDLRRQYPRFMLHMLHKHVTAGVPISSYSPLDLFSGDLRRMEAALRCLIRSPSNNLTVFRDGVTVYGAMCMKGQASGDGGVASRQPRDGTRLHHQQRHQQECHQQQHKQHQQQHHHQQQECHQHGSHHMTALEQLVADLQGFADGDDLGHEVLEVLVRLTALALKQEGLLDRLLAVQALDRIGPEGALRLYDQLLRELQDCGIMVTLQRAVPTAEALTLEPAALAPASASAGVATPVAGANIEKEDGGDGTCDLQHNGSMQEQQQQLLGQTLPEEPLGSAVTNGSAASVVHNTPRSDTTAAPAVSAAAASPAAGGGSSAQATSAASAGAAGSEMVQQPRVRVLEDPQSGATYLVKVAFVDLDVKAVAKIPRHVDLERALVTCAVENRSLLLTMAQQAGWTV</sequence>
<feature type="compositionally biased region" description="Basic residues" evidence="7">
    <location>
        <begin position="287"/>
        <end position="298"/>
    </location>
</feature>
<dbReference type="Gene3D" id="3.30.200.110">
    <property type="entry name" value="Inositol-pentakisphosphate 2-kinase, N-lobe"/>
    <property type="match status" value="1"/>
</dbReference>
<dbReference type="eggNOG" id="KOG4749">
    <property type="taxonomic scope" value="Eukaryota"/>
</dbReference>
<evidence type="ECO:0000313" key="9">
    <source>
        <dbReference type="Proteomes" id="UP000001058"/>
    </source>
</evidence>
<comment type="domain">
    <text evidence="6">The EXKPK motif is conserved in inositol-pentakisphosphate 2-kinases of both family 1 and 2.</text>
</comment>
<dbReference type="GO" id="GO:0005524">
    <property type="term" value="F:ATP binding"/>
    <property type="evidence" value="ECO:0007669"/>
    <property type="project" value="UniProtKB-KW"/>
</dbReference>
<dbReference type="STRING" id="3068.D8TZU7"/>
<dbReference type="AlphaFoldDB" id="D8TZU7"/>
<evidence type="ECO:0000256" key="6">
    <source>
        <dbReference type="RuleBase" id="RU364126"/>
    </source>
</evidence>
<evidence type="ECO:0000256" key="7">
    <source>
        <dbReference type="SAM" id="MobiDB-lite"/>
    </source>
</evidence>
<keyword evidence="3 6" id="KW-0547">Nucleotide-binding</keyword>
<dbReference type="InterPro" id="IPR009286">
    <property type="entry name" value="Ins_P5_2-kin"/>
</dbReference>
<dbReference type="PANTHER" id="PTHR14456">
    <property type="entry name" value="INOSITOL POLYPHOSPHATE KINASE 1"/>
    <property type="match status" value="1"/>
</dbReference>
<gene>
    <name evidence="8" type="ORF">VOLCADRAFT_105293</name>
</gene>
<evidence type="ECO:0000256" key="2">
    <source>
        <dbReference type="ARBA" id="ARBA00022679"/>
    </source>
</evidence>
<keyword evidence="9" id="KW-1185">Reference proteome</keyword>